<feature type="region of interest" description="Disordered" evidence="1">
    <location>
        <begin position="72"/>
        <end position="202"/>
    </location>
</feature>
<protein>
    <recommendedName>
        <fullName evidence="5">CheA signal transduction histidine kinase</fullName>
    </recommendedName>
</protein>
<dbReference type="AlphaFoldDB" id="A0A2C9DC03"/>
<evidence type="ECO:0000313" key="4">
    <source>
        <dbReference type="Proteomes" id="UP000223606"/>
    </source>
</evidence>
<gene>
    <name evidence="3" type="ORF">HDIA_3584</name>
</gene>
<accession>A0A2C9DC03</accession>
<feature type="compositionally biased region" description="Basic and acidic residues" evidence="1">
    <location>
        <begin position="343"/>
        <end position="352"/>
    </location>
</feature>
<reference evidence="4" key="1">
    <citation type="submission" date="2017-09" db="EMBL/GenBank/DDBJ databases">
        <title>Genome sequence of Nannocystis excedens DSM 71.</title>
        <authorList>
            <person name="Blom J."/>
        </authorList>
    </citation>
    <scope>NUCLEOTIDE SEQUENCE [LARGE SCALE GENOMIC DNA]</scope>
    <source>
        <strain evidence="4">type strain: E19</strain>
    </source>
</reference>
<feature type="transmembrane region" description="Helical" evidence="2">
    <location>
        <begin position="287"/>
        <end position="305"/>
    </location>
</feature>
<keyword evidence="2" id="KW-0472">Membrane</keyword>
<evidence type="ECO:0000313" key="3">
    <source>
        <dbReference type="EMBL" id="SON57125.1"/>
    </source>
</evidence>
<dbReference type="OrthoDB" id="8442940at2"/>
<evidence type="ECO:0000256" key="1">
    <source>
        <dbReference type="SAM" id="MobiDB-lite"/>
    </source>
</evidence>
<dbReference type="KEGG" id="hdi:HDIA_3584"/>
<proteinExistence type="predicted"/>
<sequence>MADFYPVLKRAVGALPNNTGEARRAVYEKARAALVRQLQAYDPPLSQAEITEQRLSLEESIRLVESEVAGAELGLGESAPAPAPQAPVAQPAPQPEPPPPPPAPAAPPPPPKAAEPPPAPAPAPAPVAASAAPASEAGGFIPKAAPPPAPVAPPVVAEAPVPASPAPAPSVSAAPANWTPASGGDIIARMREDSEHLGAATSQAIKAAREAFDPDSEADVRSDDAMEIAAGPRLGAPAEAERRPMSGERGPRAKRERKQRPAVAPEDAEVVRRAIDEAGTRGGRSRGFLIAIAVVLLIGAVALVWSQRETLQALVAPAPETPANGVATAPDNETTPPATDDGLEPKIGDRLSQEGLEEPVAPDAKPVQTMRVTPPVTNGESVTPQSGTAAPADGGTDPLSQALPPDSAAPANEPAAAAQLPGATNNTTTANSAELPIAQKAILYEEPITGADGARIDAEAVWTFLPGEGGGVIHLEVSIPERSLDFVMEIRKNMDTTLPASHLIDLDFKLGDGFTGNGIESTPGLLVKQTEEARGDPLIGAVAEVSANHFWLALSSDERNKERNIALMKEREWIDVPIRYGTRRRAILTFEKGSPGEKVFAEAFKAWGE</sequence>
<dbReference type="RefSeq" id="WP_099557424.1">
    <property type="nucleotide sequence ID" value="NZ_LT960614.1"/>
</dbReference>
<feature type="region of interest" description="Disordered" evidence="1">
    <location>
        <begin position="320"/>
        <end position="429"/>
    </location>
</feature>
<dbReference type="Proteomes" id="UP000223606">
    <property type="component" value="Chromosome 1"/>
</dbReference>
<feature type="compositionally biased region" description="Pro residues" evidence="1">
    <location>
        <begin position="81"/>
        <end position="125"/>
    </location>
</feature>
<feature type="compositionally biased region" description="Basic and acidic residues" evidence="1">
    <location>
        <begin position="239"/>
        <end position="253"/>
    </location>
</feature>
<name>A0A2C9DC03_9HYPH</name>
<evidence type="ECO:0000256" key="2">
    <source>
        <dbReference type="SAM" id="Phobius"/>
    </source>
</evidence>
<feature type="compositionally biased region" description="Polar residues" evidence="1">
    <location>
        <begin position="375"/>
        <end position="388"/>
    </location>
</feature>
<keyword evidence="2" id="KW-0812">Transmembrane</keyword>
<feature type="compositionally biased region" description="Pro residues" evidence="1">
    <location>
        <begin position="144"/>
        <end position="153"/>
    </location>
</feature>
<evidence type="ECO:0008006" key="5">
    <source>
        <dbReference type="Google" id="ProtNLM"/>
    </source>
</evidence>
<dbReference type="EMBL" id="LT960614">
    <property type="protein sequence ID" value="SON57125.1"/>
    <property type="molecule type" value="Genomic_DNA"/>
</dbReference>
<keyword evidence="2" id="KW-1133">Transmembrane helix</keyword>
<feature type="compositionally biased region" description="Low complexity" evidence="1">
    <location>
        <begin position="404"/>
        <end position="429"/>
    </location>
</feature>
<organism evidence="3 4">
    <name type="scientific">Hartmannibacter diazotrophicus</name>
    <dbReference type="NCBI Taxonomy" id="1482074"/>
    <lineage>
        <taxon>Bacteria</taxon>
        <taxon>Pseudomonadati</taxon>
        <taxon>Pseudomonadota</taxon>
        <taxon>Alphaproteobacteria</taxon>
        <taxon>Hyphomicrobiales</taxon>
        <taxon>Pleomorphomonadaceae</taxon>
        <taxon>Hartmannibacter</taxon>
    </lineage>
</organism>
<feature type="compositionally biased region" description="Low complexity" evidence="1">
    <location>
        <begin position="126"/>
        <end position="137"/>
    </location>
</feature>
<feature type="region of interest" description="Disordered" evidence="1">
    <location>
        <begin position="228"/>
        <end position="265"/>
    </location>
</feature>
<keyword evidence="4" id="KW-1185">Reference proteome</keyword>